<sequence length="43" mass="4696">MVFFHSLSGSINSDSITVAIQPPKENCKPRLQPQWQQGGGGRV</sequence>
<accession>A0A0E9PRT6</accession>
<organism evidence="2">
    <name type="scientific">Anguilla anguilla</name>
    <name type="common">European freshwater eel</name>
    <name type="synonym">Muraena anguilla</name>
    <dbReference type="NCBI Taxonomy" id="7936"/>
    <lineage>
        <taxon>Eukaryota</taxon>
        <taxon>Metazoa</taxon>
        <taxon>Chordata</taxon>
        <taxon>Craniata</taxon>
        <taxon>Vertebrata</taxon>
        <taxon>Euteleostomi</taxon>
        <taxon>Actinopterygii</taxon>
        <taxon>Neopterygii</taxon>
        <taxon>Teleostei</taxon>
        <taxon>Anguilliformes</taxon>
        <taxon>Anguillidae</taxon>
        <taxon>Anguilla</taxon>
    </lineage>
</organism>
<name>A0A0E9PRT6_ANGAN</name>
<feature type="region of interest" description="Disordered" evidence="1">
    <location>
        <begin position="24"/>
        <end position="43"/>
    </location>
</feature>
<dbReference type="EMBL" id="GBXM01101802">
    <property type="protein sequence ID" value="JAH06775.1"/>
    <property type="molecule type" value="Transcribed_RNA"/>
</dbReference>
<evidence type="ECO:0000313" key="2">
    <source>
        <dbReference type="EMBL" id="JAH06775.1"/>
    </source>
</evidence>
<reference evidence="2" key="2">
    <citation type="journal article" date="2015" name="Fish Shellfish Immunol.">
        <title>Early steps in the European eel (Anguilla anguilla)-Vibrio vulnificus interaction in the gills: Role of the RtxA13 toxin.</title>
        <authorList>
            <person name="Callol A."/>
            <person name="Pajuelo D."/>
            <person name="Ebbesson L."/>
            <person name="Teles M."/>
            <person name="MacKenzie S."/>
            <person name="Amaro C."/>
        </authorList>
    </citation>
    <scope>NUCLEOTIDE SEQUENCE</scope>
</reference>
<protein>
    <submittedName>
        <fullName evidence="2">Uncharacterized protein</fullName>
    </submittedName>
</protein>
<proteinExistence type="predicted"/>
<dbReference type="AlphaFoldDB" id="A0A0E9PRT6"/>
<reference evidence="2" key="1">
    <citation type="submission" date="2014-11" db="EMBL/GenBank/DDBJ databases">
        <authorList>
            <person name="Amaro Gonzalez C."/>
        </authorList>
    </citation>
    <scope>NUCLEOTIDE SEQUENCE</scope>
</reference>
<evidence type="ECO:0000256" key="1">
    <source>
        <dbReference type="SAM" id="MobiDB-lite"/>
    </source>
</evidence>